<sequence length="1017" mass="110603">MQGLKIEKVENVLLQPRRSTACLLGTLRLTRHHLLFHPDDESGKVYEVPYSLVSLATRLPSMRTLSGFGSHQNGGPLRLHPLSIHQKDFESYTFAFATEATQNDVFESIKNCAVVSDISDLYAFYYQPQEPRSFSGGWSVYDFKKEFTRQGLGTRTKAWRISDINSNYSFCPTYPAQLVVPSRISDATLGYASKYRSKARIPALTYLHWANQGSITRSSQPMVGLKQNRSIQDEKLIEAIFTSHHFADPTSKAAAAAAAVTASQGSSQSGASTLLVYGATSTNLIIDARPTTNAMANVARGAGTENMEHYKGCKKAYLGIDNIHVMRDSLNRLTECLREALPPATFDLGSDAEATTVAPPAPLDSAALKRTSWLKHISTLLEGSMLIARNIHINSSHVLIHCSDGWDRTSQLSAIAQICLDPFYRTFEGFAVLVEKDWVSFGHQFGERGGIKGSEKYFTTAAGHGAGYDDDDDNSTNGNELDGDDPSSGFDSQAAATAFWGFTKQLTANFSSGSSSSHSKGSHIKETSPVFHQYLDCVFQIMRQYPQRFEFNEDYLVEVFRVANECKHGTFLLDCERERLKPLDVEGRAKEPIWKRTLSAWDYLLSEEVKARFRNERYDVELDDRDPKKPNTDLGVLLADPREVRYFEKLFKRDLGEMNAGLEREAEDRRRAKERLEKAVRGERQATFEGAELTPEVDEDGFTSIVEPGGQDPVLDPVGSLAAKTFKAPTDTAPTSNVPGAVDLATGKTDPAKLGYEVRVPRRKANEALPVSSPSPSLTERVLARGSGLQPSSSSQSLSGQQMGVGVSAGDAANRMKNLFLGGWGRIQDAVAGPNLASSTTTSSSSSSSTTPSVETASAKGSTIDPLGQLDPWAASTSLTLGQGDHRDLSTNASPSSPPTPIERGRPLPGDTGSGSGQDASYHRQSKAPMPNVGGPMSNNPWARQPSISAAEREIQGGWEKEQAPGGGVREFGSKSTYPHPHAGLVSIGKVAVDENNNAERDPKHDEGYDPLGVGGL</sequence>
<dbReference type="EMBL" id="KZ819781">
    <property type="protein sequence ID" value="PWN52361.1"/>
    <property type="molecule type" value="Genomic_DNA"/>
</dbReference>
<accession>A0ACD0P2S7</accession>
<protein>
    <submittedName>
        <fullName evidence="1">Phosphatases II</fullName>
    </submittedName>
</protein>
<proteinExistence type="predicted"/>
<evidence type="ECO:0000313" key="2">
    <source>
        <dbReference type="Proteomes" id="UP000245626"/>
    </source>
</evidence>
<reference evidence="1 2" key="1">
    <citation type="journal article" date="2018" name="Mol. Biol. Evol.">
        <title>Broad Genomic Sampling Reveals a Smut Pathogenic Ancestry of the Fungal Clade Ustilaginomycotina.</title>
        <authorList>
            <person name="Kijpornyongpan T."/>
            <person name="Mondo S.J."/>
            <person name="Barry K."/>
            <person name="Sandor L."/>
            <person name="Lee J."/>
            <person name="Lipzen A."/>
            <person name="Pangilinan J."/>
            <person name="LaButti K."/>
            <person name="Hainaut M."/>
            <person name="Henrissat B."/>
            <person name="Grigoriev I.V."/>
            <person name="Spatafora J.W."/>
            <person name="Aime M.C."/>
        </authorList>
    </citation>
    <scope>NUCLEOTIDE SEQUENCE [LARGE SCALE GENOMIC DNA]</scope>
    <source>
        <strain evidence="1 2">SA 807</strain>
    </source>
</reference>
<dbReference type="Proteomes" id="UP000245626">
    <property type="component" value="Unassembled WGS sequence"/>
</dbReference>
<keyword evidence="2" id="KW-1185">Reference proteome</keyword>
<gene>
    <name evidence="1" type="ORF">IE53DRAFT_378201</name>
</gene>
<evidence type="ECO:0000313" key="1">
    <source>
        <dbReference type="EMBL" id="PWN52361.1"/>
    </source>
</evidence>
<organism evidence="1 2">
    <name type="scientific">Violaceomyces palustris</name>
    <dbReference type="NCBI Taxonomy" id="1673888"/>
    <lineage>
        <taxon>Eukaryota</taxon>
        <taxon>Fungi</taxon>
        <taxon>Dikarya</taxon>
        <taxon>Basidiomycota</taxon>
        <taxon>Ustilaginomycotina</taxon>
        <taxon>Ustilaginomycetes</taxon>
        <taxon>Violaceomycetales</taxon>
        <taxon>Violaceomycetaceae</taxon>
        <taxon>Violaceomyces</taxon>
    </lineage>
</organism>
<name>A0ACD0P2S7_9BASI</name>